<dbReference type="InterPro" id="IPR014464">
    <property type="entry name" value="CvfB_fam"/>
</dbReference>
<dbReference type="InterPro" id="IPR040764">
    <property type="entry name" value="CvfB_WH"/>
</dbReference>
<dbReference type="InterPro" id="IPR036388">
    <property type="entry name" value="WH-like_DNA-bd_sf"/>
</dbReference>
<evidence type="ECO:0000313" key="8">
    <source>
        <dbReference type="Proteomes" id="UP000284779"/>
    </source>
</evidence>
<dbReference type="AlphaFoldDB" id="A0A413S3G7"/>
<accession>A0A413S3G7</accession>
<dbReference type="PANTHER" id="PTHR37296:SF1">
    <property type="entry name" value="CONSERVED VIRULENCE FACTOR B"/>
    <property type="match status" value="1"/>
</dbReference>
<keyword evidence="8" id="KW-1185">Reference proteome</keyword>
<evidence type="ECO:0000313" key="5">
    <source>
        <dbReference type="EMBL" id="RHL48106.1"/>
    </source>
</evidence>
<evidence type="ECO:0000313" key="6">
    <source>
        <dbReference type="Proteomes" id="UP000283314"/>
    </source>
</evidence>
<comment type="caution">
    <text evidence="4">The sequence shown here is derived from an EMBL/GenBank/DDBJ whole genome shotgun (WGS) entry which is preliminary data.</text>
</comment>
<dbReference type="SMART" id="SM00316">
    <property type="entry name" value="S1"/>
    <property type="match status" value="3"/>
</dbReference>
<dbReference type="InterPro" id="IPR003029">
    <property type="entry name" value="S1_domain"/>
</dbReference>
<dbReference type="PROSITE" id="PS50126">
    <property type="entry name" value="S1"/>
    <property type="match status" value="1"/>
</dbReference>
<dbReference type="EMBL" id="QSFO01000003">
    <property type="protein sequence ID" value="RHA56128.1"/>
    <property type="molecule type" value="Genomic_DNA"/>
</dbReference>
<protein>
    <submittedName>
        <fullName evidence="4">S1 RNA-binding domain-containing protein</fullName>
    </submittedName>
</protein>
<evidence type="ECO:0000313" key="7">
    <source>
        <dbReference type="Proteomes" id="UP000284598"/>
    </source>
</evidence>
<dbReference type="GO" id="GO:0003676">
    <property type="term" value="F:nucleic acid binding"/>
    <property type="evidence" value="ECO:0007669"/>
    <property type="project" value="InterPro"/>
</dbReference>
<dbReference type="Proteomes" id="UP000284598">
    <property type="component" value="Unassembled WGS sequence"/>
</dbReference>
<feature type="domain" description="S1 motif" evidence="2">
    <location>
        <begin position="142"/>
        <end position="203"/>
    </location>
</feature>
<dbReference type="Gene3D" id="2.40.50.140">
    <property type="entry name" value="Nucleic acid-binding proteins"/>
    <property type="match status" value="2"/>
</dbReference>
<dbReference type="GeneID" id="66465894"/>
<dbReference type="Proteomes" id="UP000284779">
    <property type="component" value="Unassembled WGS sequence"/>
</dbReference>
<dbReference type="PIRSF" id="PIRSF012524">
    <property type="entry name" value="YitL_S1"/>
    <property type="match status" value="1"/>
</dbReference>
<evidence type="ECO:0000313" key="3">
    <source>
        <dbReference type="EMBL" id="RHA16898.1"/>
    </source>
</evidence>
<dbReference type="Pfam" id="PF17783">
    <property type="entry name" value="WHD_CvfB"/>
    <property type="match status" value="1"/>
</dbReference>
<comment type="similarity">
    <text evidence="1">Belongs to the CvfB family.</text>
</comment>
<dbReference type="Pfam" id="PF00575">
    <property type="entry name" value="S1"/>
    <property type="match status" value="1"/>
</dbReference>
<dbReference type="InterPro" id="IPR012340">
    <property type="entry name" value="NA-bd_OB-fold"/>
</dbReference>
<proteinExistence type="inferred from homology"/>
<evidence type="ECO:0000313" key="4">
    <source>
        <dbReference type="EMBL" id="RHA56128.1"/>
    </source>
</evidence>
<dbReference type="Gene3D" id="1.10.10.10">
    <property type="entry name" value="Winged helix-like DNA-binding domain superfamily/Winged helix DNA-binding domain"/>
    <property type="match status" value="1"/>
</dbReference>
<reference evidence="6 7" key="1">
    <citation type="submission" date="2018-08" db="EMBL/GenBank/DDBJ databases">
        <title>A genome reference for cultivated species of the human gut microbiota.</title>
        <authorList>
            <person name="Zou Y."/>
            <person name="Xue W."/>
            <person name="Luo G."/>
        </authorList>
    </citation>
    <scope>NUCLEOTIDE SEQUENCE [LARGE SCALE GENOMIC DNA]</scope>
    <source>
        <strain evidence="5 6">AF37-4</strain>
        <strain evidence="4 7">AM43-2</strain>
        <strain evidence="3 8">AM44-11BH</strain>
    </source>
</reference>
<dbReference type="EMBL" id="QROT01000001">
    <property type="protein sequence ID" value="RHL48106.1"/>
    <property type="molecule type" value="Genomic_DNA"/>
</dbReference>
<name>A0A413S3G7_9FIRM</name>
<dbReference type="SUPFAM" id="SSF50249">
    <property type="entry name" value="Nucleic acid-binding proteins"/>
    <property type="match status" value="1"/>
</dbReference>
<sequence length="274" mass="31277">MELGRTQKLEIVRMVDFGAYLGTEEEQVLLPKKQVPEGANVGDEVKVFIYRDSQDRLIATVNKPLVELDETAVLTVKEVSKNGAFLDWGLEKDLFLPYKEQTVSIKSGDKVLVGVYLDKSNRLCATMKAYKFLKCTSTYEPDDVVTGTVYNYNPEYGVFVAVDNKYHGLVQKKELTTRLEIGQQIQARVKSVRPDGKLDLSLRKKAYLQMDEDAEKIYKYIENNGGQLGYTDKAKPEVIREDFQMSKSEFKRAIGRLLKEHRIIIGESNIFLNK</sequence>
<evidence type="ECO:0000259" key="2">
    <source>
        <dbReference type="PROSITE" id="PS50126"/>
    </source>
</evidence>
<dbReference type="Proteomes" id="UP000283314">
    <property type="component" value="Unassembled WGS sequence"/>
</dbReference>
<dbReference type="PANTHER" id="PTHR37296">
    <property type="entry name" value="CONSERVED VIRULENCE FACTOR B"/>
    <property type="match status" value="1"/>
</dbReference>
<gene>
    <name evidence="5" type="ORF">DW018_01440</name>
    <name evidence="4" type="ORF">DW929_03325</name>
    <name evidence="3" type="ORF">DW944_11035</name>
</gene>
<dbReference type="InterPro" id="IPR039566">
    <property type="entry name" value="CvfB_S1_st"/>
</dbReference>
<dbReference type="Pfam" id="PF13509">
    <property type="entry name" value="S1_2"/>
    <property type="match status" value="2"/>
</dbReference>
<evidence type="ECO:0000256" key="1">
    <source>
        <dbReference type="PIRNR" id="PIRNR012524"/>
    </source>
</evidence>
<organism evidence="4 7">
    <name type="scientific">Eubacterium ventriosum</name>
    <dbReference type="NCBI Taxonomy" id="39496"/>
    <lineage>
        <taxon>Bacteria</taxon>
        <taxon>Bacillati</taxon>
        <taxon>Bacillota</taxon>
        <taxon>Clostridia</taxon>
        <taxon>Eubacteriales</taxon>
        <taxon>Eubacteriaceae</taxon>
        <taxon>Eubacterium</taxon>
    </lineage>
</organism>
<dbReference type="EMBL" id="QSFD01000013">
    <property type="protein sequence ID" value="RHA16898.1"/>
    <property type="molecule type" value="Genomic_DNA"/>
</dbReference>
<dbReference type="RefSeq" id="WP_005361212.1">
    <property type="nucleotide sequence ID" value="NZ_CABJDQ010000001.1"/>
</dbReference>